<sequence length="281" mass="31584">MTKRLLIGKLTRTLILLAFSFGMVYPFLWMTAASFTAERSIFEFPFSMIPNPVNWDGYKAVWIKPVLGSSMWLYYWNSIKVTGIAMVGALITCSFAGYAYARMHFPGRNIIFLLLLATMMIPSQVVMLPNFMIYKELGLVNTHAAIWLGACLGSPFGTFLFKQYFSTLPKELNEAAEIDGAGHFRIFTRIMLPLAKPVIATMIIFNFIGYWNNYEGALIYLRSPELYTLPLALKMMSEDKYFVQYAGVMAGSVSAALPILIVFIAMQKHFIQGIAFGGVKG</sequence>
<dbReference type="CDD" id="cd06261">
    <property type="entry name" value="TM_PBP2"/>
    <property type="match status" value="1"/>
</dbReference>
<evidence type="ECO:0000256" key="4">
    <source>
        <dbReference type="ARBA" id="ARBA00022692"/>
    </source>
</evidence>
<dbReference type="PROSITE" id="PS50928">
    <property type="entry name" value="ABC_TM1"/>
    <property type="match status" value="1"/>
</dbReference>
<dbReference type="Pfam" id="PF00528">
    <property type="entry name" value="BPD_transp_1"/>
    <property type="match status" value="1"/>
</dbReference>
<reference evidence="9 10" key="1">
    <citation type="journal article" date="2009" name="Int. J. Syst. Evol. Microbiol.">
        <title>Paenibacillus contaminans sp. nov., isolated from a contaminated laboratory plate.</title>
        <authorList>
            <person name="Chou J.H."/>
            <person name="Lee J.H."/>
            <person name="Lin M.C."/>
            <person name="Chang P.S."/>
            <person name="Arun A.B."/>
            <person name="Young C.C."/>
            <person name="Chen W.M."/>
        </authorList>
    </citation>
    <scope>NUCLEOTIDE SEQUENCE [LARGE SCALE GENOMIC DNA]</scope>
    <source>
        <strain evidence="9 10">CKOBP-6</strain>
    </source>
</reference>
<dbReference type="Proteomes" id="UP000250369">
    <property type="component" value="Unassembled WGS sequence"/>
</dbReference>
<proteinExistence type="inferred from homology"/>
<feature type="transmembrane region" description="Helical" evidence="7">
    <location>
        <begin position="242"/>
        <end position="266"/>
    </location>
</feature>
<comment type="caution">
    <text evidence="9">The sequence shown here is derived from an EMBL/GenBank/DDBJ whole genome shotgun (WGS) entry which is preliminary data.</text>
</comment>
<evidence type="ECO:0000256" key="6">
    <source>
        <dbReference type="ARBA" id="ARBA00023136"/>
    </source>
</evidence>
<evidence type="ECO:0000313" key="10">
    <source>
        <dbReference type="Proteomes" id="UP000250369"/>
    </source>
</evidence>
<keyword evidence="4 7" id="KW-0812">Transmembrane</keyword>
<keyword evidence="5 7" id="KW-1133">Transmembrane helix</keyword>
<keyword evidence="2 7" id="KW-0813">Transport</keyword>
<comment type="similarity">
    <text evidence="7">Belongs to the binding-protein-dependent transport system permease family.</text>
</comment>
<comment type="subcellular location">
    <subcellularLocation>
        <location evidence="1 7">Cell membrane</location>
        <topology evidence="1 7">Multi-pass membrane protein</topology>
    </subcellularLocation>
</comment>
<keyword evidence="3" id="KW-1003">Cell membrane</keyword>
<feature type="transmembrane region" description="Helical" evidence="7">
    <location>
        <begin position="144"/>
        <end position="161"/>
    </location>
</feature>
<feature type="domain" description="ABC transmembrane type-1" evidence="8">
    <location>
        <begin position="75"/>
        <end position="266"/>
    </location>
</feature>
<evidence type="ECO:0000256" key="7">
    <source>
        <dbReference type="RuleBase" id="RU363032"/>
    </source>
</evidence>
<dbReference type="SUPFAM" id="SSF161098">
    <property type="entry name" value="MetI-like"/>
    <property type="match status" value="1"/>
</dbReference>
<dbReference type="Gene3D" id="1.10.3720.10">
    <property type="entry name" value="MetI-like"/>
    <property type="match status" value="1"/>
</dbReference>
<accession>A0A329MLH3</accession>
<feature type="transmembrane region" description="Helical" evidence="7">
    <location>
        <begin position="110"/>
        <end position="132"/>
    </location>
</feature>
<dbReference type="PANTHER" id="PTHR43744:SF12">
    <property type="entry name" value="ABC TRANSPORTER PERMEASE PROTEIN MG189-RELATED"/>
    <property type="match status" value="1"/>
</dbReference>
<evidence type="ECO:0000256" key="3">
    <source>
        <dbReference type="ARBA" id="ARBA00022475"/>
    </source>
</evidence>
<evidence type="ECO:0000259" key="8">
    <source>
        <dbReference type="PROSITE" id="PS50928"/>
    </source>
</evidence>
<dbReference type="GO" id="GO:0055085">
    <property type="term" value="P:transmembrane transport"/>
    <property type="evidence" value="ECO:0007669"/>
    <property type="project" value="InterPro"/>
</dbReference>
<dbReference type="OrthoDB" id="9771544at2"/>
<dbReference type="InterPro" id="IPR035906">
    <property type="entry name" value="MetI-like_sf"/>
</dbReference>
<evidence type="ECO:0000313" key="9">
    <source>
        <dbReference type="EMBL" id="RAV20771.1"/>
    </source>
</evidence>
<dbReference type="PANTHER" id="PTHR43744">
    <property type="entry name" value="ABC TRANSPORTER PERMEASE PROTEIN MG189-RELATED-RELATED"/>
    <property type="match status" value="1"/>
</dbReference>
<dbReference type="AlphaFoldDB" id="A0A329MLH3"/>
<feature type="transmembrane region" description="Helical" evidence="7">
    <location>
        <begin position="12"/>
        <end position="32"/>
    </location>
</feature>
<feature type="transmembrane region" description="Helical" evidence="7">
    <location>
        <begin position="194"/>
        <end position="211"/>
    </location>
</feature>
<keyword evidence="10" id="KW-1185">Reference proteome</keyword>
<evidence type="ECO:0000256" key="2">
    <source>
        <dbReference type="ARBA" id="ARBA00022448"/>
    </source>
</evidence>
<feature type="transmembrane region" description="Helical" evidence="7">
    <location>
        <begin position="74"/>
        <end position="98"/>
    </location>
</feature>
<dbReference type="EMBL" id="QMFB01000007">
    <property type="protein sequence ID" value="RAV20771.1"/>
    <property type="molecule type" value="Genomic_DNA"/>
</dbReference>
<evidence type="ECO:0000256" key="5">
    <source>
        <dbReference type="ARBA" id="ARBA00022989"/>
    </source>
</evidence>
<evidence type="ECO:0000256" key="1">
    <source>
        <dbReference type="ARBA" id="ARBA00004651"/>
    </source>
</evidence>
<protein>
    <submittedName>
        <fullName evidence="9">Carbohydrate ABC transporter permease</fullName>
    </submittedName>
</protein>
<name>A0A329MLH3_9BACL</name>
<keyword evidence="6 7" id="KW-0472">Membrane</keyword>
<dbReference type="GO" id="GO:0005886">
    <property type="term" value="C:plasma membrane"/>
    <property type="evidence" value="ECO:0007669"/>
    <property type="project" value="UniProtKB-SubCell"/>
</dbReference>
<dbReference type="RefSeq" id="WP_113031630.1">
    <property type="nucleotide sequence ID" value="NZ_QMFB01000007.1"/>
</dbReference>
<gene>
    <name evidence="9" type="ORF">DQG23_14825</name>
</gene>
<organism evidence="9 10">
    <name type="scientific">Paenibacillus contaminans</name>
    <dbReference type="NCBI Taxonomy" id="450362"/>
    <lineage>
        <taxon>Bacteria</taxon>
        <taxon>Bacillati</taxon>
        <taxon>Bacillota</taxon>
        <taxon>Bacilli</taxon>
        <taxon>Bacillales</taxon>
        <taxon>Paenibacillaceae</taxon>
        <taxon>Paenibacillus</taxon>
    </lineage>
</organism>
<dbReference type="InterPro" id="IPR000515">
    <property type="entry name" value="MetI-like"/>
</dbReference>